<sequence>MVELRGKFIFLTCSLMGLYKTKQEEADQIVKEKTGKGFKDLDPEGWYDLEIYRAVVEKYREASISKDRAYTTLGQKIYPTVHATVGLPKHLLESPLEFLKFEAEGYLENVRGDGIIPRKFLKVEEGEVIVQAINPDIIDKTVEGVFMGIMDLCQVKNYKVEKLEDSTYRITWSK</sequence>
<proteinExistence type="predicted"/>
<dbReference type="EMBL" id="AP025028">
    <property type="protein sequence ID" value="BDA79351.1"/>
    <property type="molecule type" value="Genomic_DNA"/>
</dbReference>
<dbReference type="Proteomes" id="UP000245263">
    <property type="component" value="Chromosome 1"/>
</dbReference>
<organism evidence="1 2">
    <name type="scientific">Leptospira kobayashii</name>
    <dbReference type="NCBI Taxonomy" id="1917830"/>
    <lineage>
        <taxon>Bacteria</taxon>
        <taxon>Pseudomonadati</taxon>
        <taxon>Spirochaetota</taxon>
        <taxon>Spirochaetia</taxon>
        <taxon>Leptospirales</taxon>
        <taxon>Leptospiraceae</taxon>
        <taxon>Leptospira</taxon>
    </lineage>
</organism>
<keyword evidence="2" id="KW-1185">Reference proteome</keyword>
<gene>
    <name evidence="1" type="ORF">LPTSP3_g22810</name>
</gene>
<name>A0ABN6KH48_9LEPT</name>
<evidence type="ECO:0000313" key="2">
    <source>
        <dbReference type="Proteomes" id="UP000245263"/>
    </source>
</evidence>
<accession>A0ABN6KH48</accession>
<protein>
    <submittedName>
        <fullName evidence="1">Uncharacterized protein</fullName>
    </submittedName>
</protein>
<reference evidence="1 2" key="1">
    <citation type="submission" date="2021-08" db="EMBL/GenBank/DDBJ databases">
        <title>Complete genome sequence of Leptospira kobayashii strain E30.</title>
        <authorList>
            <person name="Nakao R."/>
            <person name="Nakamura S."/>
            <person name="Masuzawa T."/>
            <person name="Koizumi N."/>
        </authorList>
    </citation>
    <scope>NUCLEOTIDE SEQUENCE [LARGE SCALE GENOMIC DNA]</scope>
    <source>
        <strain evidence="1 2">E30</strain>
    </source>
</reference>
<evidence type="ECO:0000313" key="1">
    <source>
        <dbReference type="EMBL" id="BDA79351.1"/>
    </source>
</evidence>